<accession>A0A1R3GSY1</accession>
<evidence type="ECO:0000256" key="7">
    <source>
        <dbReference type="SAM" id="MobiDB-lite"/>
    </source>
</evidence>
<reference evidence="9" key="1">
    <citation type="submission" date="2013-09" db="EMBL/GenBank/DDBJ databases">
        <title>Corchorus olitorius genome sequencing.</title>
        <authorList>
            <person name="Alam M."/>
            <person name="Haque M.S."/>
            <person name="Islam M.S."/>
            <person name="Emdad E.M."/>
            <person name="Islam M.M."/>
            <person name="Ahmed B."/>
            <person name="Halim A."/>
            <person name="Hossen Q.M.M."/>
            <person name="Hossain M.Z."/>
            <person name="Ahmed R."/>
            <person name="Khan M.M."/>
            <person name="Islam R."/>
            <person name="Rashid M.M."/>
            <person name="Khan S.A."/>
            <person name="Rahman M.S."/>
            <person name="Alam M."/>
            <person name="Yahiya A.S."/>
            <person name="Khan M.S."/>
            <person name="Azam M.S."/>
            <person name="Haque T."/>
            <person name="Lashkar M.Z.H."/>
            <person name="Akhand A.I."/>
            <person name="Morshed G."/>
            <person name="Roy S."/>
            <person name="Uddin K.S."/>
            <person name="Rabeya T."/>
            <person name="Hossain A.S."/>
            <person name="Chowdhury A."/>
            <person name="Snigdha A.R."/>
            <person name="Mortoza M.S."/>
            <person name="Matin S.A."/>
            <person name="Hoque S.M.E."/>
            <person name="Islam M.K."/>
            <person name="Roy D.K."/>
            <person name="Haider R."/>
            <person name="Moosa M.M."/>
            <person name="Elias S.M."/>
            <person name="Hasan A.M."/>
            <person name="Jahan S."/>
            <person name="Shafiuddin M."/>
            <person name="Mahmood N."/>
            <person name="Shommy N.S."/>
        </authorList>
    </citation>
    <scope>NUCLEOTIDE SEQUENCE [LARGE SCALE GENOMIC DNA]</scope>
    <source>
        <strain evidence="9">cv. O-4</strain>
    </source>
</reference>
<dbReference type="GO" id="GO:0005737">
    <property type="term" value="C:cytoplasm"/>
    <property type="evidence" value="ECO:0007669"/>
    <property type="project" value="TreeGrafter"/>
</dbReference>
<comment type="caution">
    <text evidence="8">The sequence shown here is derived from an EMBL/GenBank/DDBJ whole genome shotgun (WGS) entry which is preliminary data.</text>
</comment>
<name>A0A1R3GSY1_9ROSI</name>
<evidence type="ECO:0000256" key="5">
    <source>
        <dbReference type="ARBA" id="ARBA00023163"/>
    </source>
</evidence>
<keyword evidence="6" id="KW-0539">Nucleus</keyword>
<evidence type="ECO:0000256" key="3">
    <source>
        <dbReference type="ARBA" id="ARBA00022737"/>
    </source>
</evidence>
<keyword evidence="2" id="KW-0597">Phosphoprotein</keyword>
<evidence type="ECO:0000256" key="4">
    <source>
        <dbReference type="ARBA" id="ARBA00023015"/>
    </source>
</evidence>
<keyword evidence="5" id="KW-0804">Transcription</keyword>
<dbReference type="AlphaFoldDB" id="A0A1R3GSY1"/>
<gene>
    <name evidence="8" type="ORF">COLO4_33517</name>
</gene>
<dbReference type="GO" id="GO:0043021">
    <property type="term" value="F:ribonucleoprotein complex binding"/>
    <property type="evidence" value="ECO:0007669"/>
    <property type="project" value="TreeGrafter"/>
</dbReference>
<dbReference type="GO" id="GO:0016604">
    <property type="term" value="C:nuclear body"/>
    <property type="evidence" value="ECO:0007669"/>
    <property type="project" value="TreeGrafter"/>
</dbReference>
<evidence type="ECO:0000313" key="9">
    <source>
        <dbReference type="Proteomes" id="UP000187203"/>
    </source>
</evidence>
<dbReference type="EMBL" id="AWUE01021750">
    <property type="protein sequence ID" value="OMO61161.1"/>
    <property type="molecule type" value="Genomic_DNA"/>
</dbReference>
<feature type="compositionally biased region" description="Low complexity" evidence="7">
    <location>
        <begin position="31"/>
        <end position="40"/>
    </location>
</feature>
<dbReference type="STRING" id="93759.A0A1R3GSY1"/>
<evidence type="ECO:0000256" key="6">
    <source>
        <dbReference type="ARBA" id="ARBA00023242"/>
    </source>
</evidence>
<feature type="compositionally biased region" description="Basic and acidic residues" evidence="7">
    <location>
        <begin position="57"/>
        <end position="74"/>
    </location>
</feature>
<proteinExistence type="predicted"/>
<comment type="subcellular location">
    <subcellularLocation>
        <location evidence="1">Nucleus</location>
    </subcellularLocation>
</comment>
<dbReference type="OrthoDB" id="42462at2759"/>
<dbReference type="GO" id="GO:0000380">
    <property type="term" value="P:alternative mRNA splicing, via spliceosome"/>
    <property type="evidence" value="ECO:0007669"/>
    <property type="project" value="TreeGrafter"/>
</dbReference>
<evidence type="ECO:0000256" key="1">
    <source>
        <dbReference type="ARBA" id="ARBA00004123"/>
    </source>
</evidence>
<evidence type="ECO:0000256" key="2">
    <source>
        <dbReference type="ARBA" id="ARBA00022553"/>
    </source>
</evidence>
<keyword evidence="9" id="KW-1185">Reference proteome</keyword>
<organism evidence="8 9">
    <name type="scientific">Corchorus olitorius</name>
    <dbReference type="NCBI Taxonomy" id="93759"/>
    <lineage>
        <taxon>Eukaryota</taxon>
        <taxon>Viridiplantae</taxon>
        <taxon>Streptophyta</taxon>
        <taxon>Embryophyta</taxon>
        <taxon>Tracheophyta</taxon>
        <taxon>Spermatophyta</taxon>
        <taxon>Magnoliopsida</taxon>
        <taxon>eudicotyledons</taxon>
        <taxon>Gunneridae</taxon>
        <taxon>Pentapetalae</taxon>
        <taxon>rosids</taxon>
        <taxon>malvids</taxon>
        <taxon>Malvales</taxon>
        <taxon>Malvaceae</taxon>
        <taxon>Grewioideae</taxon>
        <taxon>Apeibeae</taxon>
        <taxon>Corchorus</taxon>
    </lineage>
</organism>
<protein>
    <submittedName>
        <fullName evidence="8">Uncharacterized protein</fullName>
    </submittedName>
</protein>
<sequence>MGDELQNQNPIPHVLLHEQEIATQRIIQAQSQREAAAGAAFKDGTDVLSERPNPSALKEHLMKMASEHRAEMASKRGKPTPPEQGNVEIGNGYGVPGGGAYYATPALNIAASGNLRLVNSDASQKNSELHGESKEKAASKDLPEYLKEKLRARGILKDGAITDDLSRTDNASFFFFLLSLVFIIVVC</sequence>
<dbReference type="Proteomes" id="UP000187203">
    <property type="component" value="Unassembled WGS sequence"/>
</dbReference>
<evidence type="ECO:0000313" key="8">
    <source>
        <dbReference type="EMBL" id="OMO61161.1"/>
    </source>
</evidence>
<dbReference type="PANTHER" id="PTHR21737:SF3">
    <property type="entry name" value="POLYGLUTAMINE-BINDING PROTEIN 1"/>
    <property type="match status" value="1"/>
</dbReference>
<keyword evidence="4" id="KW-0805">Transcription regulation</keyword>
<dbReference type="PANTHER" id="PTHR21737">
    <property type="entry name" value="POLYGLUTAMINE BINDING PROTEIN 1/MARVEL MEMBRANE-ASSOCIATING DOMAIN CONTAINING 3"/>
    <property type="match status" value="1"/>
</dbReference>
<feature type="region of interest" description="Disordered" evidence="7">
    <location>
        <begin position="31"/>
        <end position="90"/>
    </location>
</feature>
<keyword evidence="3" id="KW-0677">Repeat</keyword>